<dbReference type="InterPro" id="IPR003744">
    <property type="entry name" value="YhhQ"/>
</dbReference>
<evidence type="ECO:0008006" key="3">
    <source>
        <dbReference type="Google" id="ProtNLM"/>
    </source>
</evidence>
<proteinExistence type="predicted"/>
<organism evidence="2">
    <name type="scientific">marine metagenome</name>
    <dbReference type="NCBI Taxonomy" id="408172"/>
    <lineage>
        <taxon>unclassified sequences</taxon>
        <taxon>metagenomes</taxon>
        <taxon>ecological metagenomes</taxon>
    </lineage>
</organism>
<feature type="transmembrane region" description="Helical" evidence="1">
    <location>
        <begin position="118"/>
        <end position="137"/>
    </location>
</feature>
<dbReference type="PANTHER" id="PTHR34300">
    <property type="entry name" value="QUEUOSINE PRECURSOR TRANSPORTER-RELATED"/>
    <property type="match status" value="1"/>
</dbReference>
<feature type="non-terminal residue" evidence="2">
    <location>
        <position position="1"/>
    </location>
</feature>
<feature type="transmembrane region" description="Helical" evidence="1">
    <location>
        <begin position="157"/>
        <end position="182"/>
    </location>
</feature>
<feature type="transmembrane region" description="Helical" evidence="1">
    <location>
        <begin position="38"/>
        <end position="57"/>
    </location>
</feature>
<dbReference type="NCBIfam" id="TIGR00697">
    <property type="entry name" value="queuosine precursor transporter"/>
    <property type="match status" value="1"/>
</dbReference>
<keyword evidence="1" id="KW-1133">Transmembrane helix</keyword>
<accession>A0A382KF97</accession>
<dbReference type="AlphaFoldDB" id="A0A382KF97"/>
<sequence>VADRTPLKVGLKYLIPVLAMGLVILASNELVQHPVQAIVWSVNLSGILTWGAFTYPIAFLVTDTTNRVFGVGPARKVVYVGFVFGVALTLAAALAIARSTRSEGMSLLAALLHDDEAFAMFRIALASGSAFLVAQLLDIQVFDWLRRGDWWKAPVASSFIGSLVDTVIFFFLAFAGTGLPWASWAMGDF</sequence>
<feature type="transmembrane region" description="Helical" evidence="1">
    <location>
        <begin position="77"/>
        <end position="97"/>
    </location>
</feature>
<feature type="transmembrane region" description="Helical" evidence="1">
    <location>
        <begin position="13"/>
        <end position="31"/>
    </location>
</feature>
<gene>
    <name evidence="2" type="ORF">METZ01_LOCUS274501</name>
</gene>
<keyword evidence="1" id="KW-0472">Membrane</keyword>
<dbReference type="Pfam" id="PF02592">
    <property type="entry name" value="Vut_1"/>
    <property type="match status" value="1"/>
</dbReference>
<reference evidence="2" key="1">
    <citation type="submission" date="2018-05" db="EMBL/GenBank/DDBJ databases">
        <authorList>
            <person name="Lanie J.A."/>
            <person name="Ng W.-L."/>
            <person name="Kazmierczak K.M."/>
            <person name="Andrzejewski T.M."/>
            <person name="Davidsen T.M."/>
            <person name="Wayne K.J."/>
            <person name="Tettelin H."/>
            <person name="Glass J.I."/>
            <person name="Rusch D."/>
            <person name="Podicherti R."/>
            <person name="Tsui H.-C.T."/>
            <person name="Winkler M.E."/>
        </authorList>
    </citation>
    <scope>NUCLEOTIDE SEQUENCE</scope>
</reference>
<evidence type="ECO:0000256" key="1">
    <source>
        <dbReference type="SAM" id="Phobius"/>
    </source>
</evidence>
<name>A0A382KF97_9ZZZZ</name>
<keyword evidence="1" id="KW-0812">Transmembrane</keyword>
<feature type="non-terminal residue" evidence="2">
    <location>
        <position position="189"/>
    </location>
</feature>
<dbReference type="PANTHER" id="PTHR34300:SF1">
    <property type="entry name" value="QUEUOSINE PRECURSOR TRANSPORTER"/>
    <property type="match status" value="1"/>
</dbReference>
<dbReference type="EMBL" id="UINC01079547">
    <property type="protein sequence ID" value="SVC21647.1"/>
    <property type="molecule type" value="Genomic_DNA"/>
</dbReference>
<protein>
    <recommendedName>
        <fullName evidence="3">VUT family protein</fullName>
    </recommendedName>
</protein>
<evidence type="ECO:0000313" key="2">
    <source>
        <dbReference type="EMBL" id="SVC21647.1"/>
    </source>
</evidence>